<accession>A0ABP5AWL7</accession>
<reference evidence="9" key="1">
    <citation type="journal article" date="2019" name="Int. J. Syst. Evol. Microbiol.">
        <title>The Global Catalogue of Microorganisms (GCM) 10K type strain sequencing project: providing services to taxonomists for standard genome sequencing and annotation.</title>
        <authorList>
            <consortium name="The Broad Institute Genomics Platform"/>
            <consortium name="The Broad Institute Genome Sequencing Center for Infectious Disease"/>
            <person name="Wu L."/>
            <person name="Ma J."/>
        </authorList>
    </citation>
    <scope>NUCLEOTIDE SEQUENCE [LARGE SCALE GENOMIC DNA]</scope>
    <source>
        <strain evidence="9">JCM 13316</strain>
    </source>
</reference>
<evidence type="ECO:0000256" key="5">
    <source>
        <dbReference type="ARBA" id="ARBA00022840"/>
    </source>
</evidence>
<evidence type="ECO:0000256" key="4">
    <source>
        <dbReference type="ARBA" id="ARBA00022777"/>
    </source>
</evidence>
<protein>
    <submittedName>
        <fullName evidence="8">1-phosphofructokinase family hexose kinase</fullName>
    </submittedName>
</protein>
<keyword evidence="9" id="KW-1185">Reference proteome</keyword>
<dbReference type="SUPFAM" id="SSF53613">
    <property type="entry name" value="Ribokinase-like"/>
    <property type="match status" value="1"/>
</dbReference>
<evidence type="ECO:0000256" key="6">
    <source>
        <dbReference type="PIRNR" id="PIRNR000535"/>
    </source>
</evidence>
<gene>
    <name evidence="8" type="ORF">GCM10009688_31880</name>
</gene>
<evidence type="ECO:0000313" key="9">
    <source>
        <dbReference type="Proteomes" id="UP001500784"/>
    </source>
</evidence>
<sequence>MNPLSGRVAGTVLTVTPNPALDETYQVRKVTPGSTHRVRPPLARAGGKGLNSARVIHQLGYPALAVAPLGGPAGEACRTELASAGVPHRLVEASAPTRRSMAFVDEENGLTSIFNEMGFPLRPEEWKDLFQVLEHEVPQAACVVGAGSLPPEAPTDFFARLVRLSDRAGLPCIIDTSGAALLEAAAAGAFVLKPNREELLEATQCPDTAAGADMLLAAGAQNVLVSNGAEGMLLFSAGTPGTCLAATLGRSLPGNPTGAGDAAVAALAVLLASGERDPEPLLRAATAWSAAAVLMPAAGEISPRYAEFAGQVHIRHITRGEIRTQEGTT</sequence>
<dbReference type="RefSeq" id="WP_152229519.1">
    <property type="nucleotide sequence ID" value="NZ_BAAALV010000008.1"/>
</dbReference>
<evidence type="ECO:0000256" key="3">
    <source>
        <dbReference type="ARBA" id="ARBA00022741"/>
    </source>
</evidence>
<name>A0ABP5AWL7_9MICC</name>
<dbReference type="InterPro" id="IPR017583">
    <property type="entry name" value="Tagatose/fructose_Pkinase"/>
</dbReference>
<evidence type="ECO:0000313" key="8">
    <source>
        <dbReference type="EMBL" id="GAA1924443.1"/>
    </source>
</evidence>
<comment type="caution">
    <text evidence="8">The sequence shown here is derived from an EMBL/GenBank/DDBJ whole genome shotgun (WGS) entry which is preliminary data.</text>
</comment>
<dbReference type="Gene3D" id="3.40.1190.20">
    <property type="match status" value="1"/>
</dbReference>
<dbReference type="PANTHER" id="PTHR46566:SF5">
    <property type="entry name" value="1-PHOSPHOFRUCTOKINASE"/>
    <property type="match status" value="1"/>
</dbReference>
<keyword evidence="5" id="KW-0067">ATP-binding</keyword>
<evidence type="ECO:0000259" key="7">
    <source>
        <dbReference type="Pfam" id="PF00294"/>
    </source>
</evidence>
<dbReference type="InterPro" id="IPR002173">
    <property type="entry name" value="Carboh/pur_kinase_PfkB_CS"/>
</dbReference>
<dbReference type="InterPro" id="IPR011611">
    <property type="entry name" value="PfkB_dom"/>
</dbReference>
<dbReference type="Proteomes" id="UP001500784">
    <property type="component" value="Unassembled WGS sequence"/>
</dbReference>
<evidence type="ECO:0000256" key="2">
    <source>
        <dbReference type="ARBA" id="ARBA00022679"/>
    </source>
</evidence>
<dbReference type="Pfam" id="PF00294">
    <property type="entry name" value="PfkB"/>
    <property type="match status" value="1"/>
</dbReference>
<dbReference type="PIRSF" id="PIRSF000535">
    <property type="entry name" value="1PFK/6PFK/LacC"/>
    <property type="match status" value="1"/>
</dbReference>
<dbReference type="InterPro" id="IPR029056">
    <property type="entry name" value="Ribokinase-like"/>
</dbReference>
<keyword evidence="3" id="KW-0547">Nucleotide-binding</keyword>
<comment type="similarity">
    <text evidence="1">Belongs to the carbohydrate kinase PfkB family.</text>
</comment>
<evidence type="ECO:0000256" key="1">
    <source>
        <dbReference type="ARBA" id="ARBA00010688"/>
    </source>
</evidence>
<keyword evidence="4" id="KW-0418">Kinase</keyword>
<dbReference type="EMBL" id="BAAALV010000008">
    <property type="protein sequence ID" value="GAA1924443.1"/>
    <property type="molecule type" value="Genomic_DNA"/>
</dbReference>
<proteinExistence type="inferred from homology"/>
<dbReference type="NCBIfam" id="TIGR03168">
    <property type="entry name" value="1-PFK"/>
    <property type="match status" value="1"/>
</dbReference>
<keyword evidence="2 6" id="KW-0808">Transferase</keyword>
<dbReference type="PANTHER" id="PTHR46566">
    <property type="entry name" value="1-PHOSPHOFRUCTOKINASE-RELATED"/>
    <property type="match status" value="1"/>
</dbReference>
<feature type="domain" description="Carbohydrate kinase PfkB" evidence="7">
    <location>
        <begin position="18"/>
        <end position="300"/>
    </location>
</feature>
<dbReference type="PROSITE" id="PS00584">
    <property type="entry name" value="PFKB_KINASES_2"/>
    <property type="match status" value="1"/>
</dbReference>
<organism evidence="8 9">
    <name type="scientific">Arthrobacter gandavensis</name>
    <dbReference type="NCBI Taxonomy" id="169960"/>
    <lineage>
        <taxon>Bacteria</taxon>
        <taxon>Bacillati</taxon>
        <taxon>Actinomycetota</taxon>
        <taxon>Actinomycetes</taxon>
        <taxon>Micrococcales</taxon>
        <taxon>Micrococcaceae</taxon>
        <taxon>Arthrobacter</taxon>
    </lineage>
</organism>